<sequence>MKRGKFIVLEGGDGAGKGTLVNYLKKVLPPGKFIYTREPGGTPVGEKIRDLLLSEEMTPATELGLHFAYRFELFEKVILPAINSGVHVIDERHVASTYAYQIGGRERRDLLPLFRSNERACAKYATPDLYVYLDLDPREGERRLKAKGFALDRFELAGLAFHQRVRKAYHQYFRKQRHVVVDAAMGVEVLCKEMERIIRAETK</sequence>
<dbReference type="InterPro" id="IPR018094">
    <property type="entry name" value="Thymidylate_kinase"/>
</dbReference>
<dbReference type="GO" id="GO:0006233">
    <property type="term" value="P:dTDP biosynthetic process"/>
    <property type="evidence" value="ECO:0007669"/>
    <property type="project" value="InterPro"/>
</dbReference>
<keyword evidence="4 8" id="KW-0547">Nucleotide-binding</keyword>
<dbReference type="CDD" id="cd01672">
    <property type="entry name" value="TMPK"/>
    <property type="match status" value="1"/>
</dbReference>
<dbReference type="Pfam" id="PF02223">
    <property type="entry name" value="Thymidylate_kin"/>
    <property type="match status" value="1"/>
</dbReference>
<dbReference type="PANTHER" id="PTHR10344:SF4">
    <property type="entry name" value="UMP-CMP KINASE 2, MITOCHONDRIAL"/>
    <property type="match status" value="1"/>
</dbReference>
<accession>A0A1G2CYU3</accession>
<dbReference type="EC" id="2.7.4.9" evidence="8"/>
<dbReference type="AlphaFoldDB" id="A0A1G2CYU3"/>
<evidence type="ECO:0000259" key="9">
    <source>
        <dbReference type="Pfam" id="PF02223"/>
    </source>
</evidence>
<keyword evidence="6 8" id="KW-0067">ATP-binding</keyword>
<evidence type="ECO:0000256" key="2">
    <source>
        <dbReference type="ARBA" id="ARBA00022679"/>
    </source>
</evidence>
<keyword evidence="5 8" id="KW-0418">Kinase</keyword>
<dbReference type="NCBIfam" id="TIGR00041">
    <property type="entry name" value="DTMP_kinase"/>
    <property type="match status" value="1"/>
</dbReference>
<evidence type="ECO:0000256" key="6">
    <source>
        <dbReference type="ARBA" id="ARBA00022840"/>
    </source>
</evidence>
<dbReference type="GO" id="GO:0005524">
    <property type="term" value="F:ATP binding"/>
    <property type="evidence" value="ECO:0007669"/>
    <property type="project" value="UniProtKB-UniRule"/>
</dbReference>
<protein>
    <recommendedName>
        <fullName evidence="8">Thymidylate kinase</fullName>
        <ecNumber evidence="8">2.7.4.9</ecNumber>
    </recommendedName>
    <alternativeName>
        <fullName evidence="8">dTMP kinase</fullName>
    </alternativeName>
</protein>
<evidence type="ECO:0000256" key="4">
    <source>
        <dbReference type="ARBA" id="ARBA00022741"/>
    </source>
</evidence>
<dbReference type="GO" id="GO:0006227">
    <property type="term" value="P:dUDP biosynthetic process"/>
    <property type="evidence" value="ECO:0007669"/>
    <property type="project" value="TreeGrafter"/>
</dbReference>
<keyword evidence="2 8" id="KW-0808">Transferase</keyword>
<evidence type="ECO:0000313" key="10">
    <source>
        <dbReference type="EMBL" id="OGZ05678.1"/>
    </source>
</evidence>
<evidence type="ECO:0000256" key="7">
    <source>
        <dbReference type="ARBA" id="ARBA00048743"/>
    </source>
</evidence>
<feature type="domain" description="Thymidylate kinase-like" evidence="9">
    <location>
        <begin position="9"/>
        <end position="190"/>
    </location>
</feature>
<keyword evidence="3 8" id="KW-0545">Nucleotide biosynthesis</keyword>
<dbReference type="InterPro" id="IPR039430">
    <property type="entry name" value="Thymidylate_kin-like_dom"/>
</dbReference>
<name>A0A1G2CYU3_9BACT</name>
<reference evidence="10 11" key="1">
    <citation type="journal article" date="2016" name="Nat. Commun.">
        <title>Thousands of microbial genomes shed light on interconnected biogeochemical processes in an aquifer system.</title>
        <authorList>
            <person name="Anantharaman K."/>
            <person name="Brown C.T."/>
            <person name="Hug L.A."/>
            <person name="Sharon I."/>
            <person name="Castelle C.J."/>
            <person name="Probst A.J."/>
            <person name="Thomas B.C."/>
            <person name="Singh A."/>
            <person name="Wilkins M.J."/>
            <person name="Karaoz U."/>
            <person name="Brodie E.L."/>
            <person name="Williams K.H."/>
            <person name="Hubbard S.S."/>
            <person name="Banfield J.F."/>
        </authorList>
    </citation>
    <scope>NUCLEOTIDE SEQUENCE [LARGE SCALE GENOMIC DNA]</scope>
</reference>
<comment type="catalytic activity">
    <reaction evidence="7 8">
        <text>dTMP + ATP = dTDP + ADP</text>
        <dbReference type="Rhea" id="RHEA:13517"/>
        <dbReference type="ChEBI" id="CHEBI:30616"/>
        <dbReference type="ChEBI" id="CHEBI:58369"/>
        <dbReference type="ChEBI" id="CHEBI:63528"/>
        <dbReference type="ChEBI" id="CHEBI:456216"/>
        <dbReference type="EC" id="2.7.4.9"/>
    </reaction>
</comment>
<dbReference type="InterPro" id="IPR027417">
    <property type="entry name" value="P-loop_NTPase"/>
</dbReference>
<dbReference type="GO" id="GO:0005829">
    <property type="term" value="C:cytosol"/>
    <property type="evidence" value="ECO:0007669"/>
    <property type="project" value="TreeGrafter"/>
</dbReference>
<gene>
    <name evidence="8" type="primary">tmk</name>
    <name evidence="10" type="ORF">A2845_04965</name>
</gene>
<evidence type="ECO:0000256" key="5">
    <source>
        <dbReference type="ARBA" id="ARBA00022777"/>
    </source>
</evidence>
<proteinExistence type="inferred from homology"/>
<comment type="similarity">
    <text evidence="1 8">Belongs to the thymidylate kinase family.</text>
</comment>
<dbReference type="Proteomes" id="UP000177122">
    <property type="component" value="Unassembled WGS sequence"/>
</dbReference>
<dbReference type="EMBL" id="MHLI01000008">
    <property type="protein sequence ID" value="OGZ05678.1"/>
    <property type="molecule type" value="Genomic_DNA"/>
</dbReference>
<evidence type="ECO:0000256" key="8">
    <source>
        <dbReference type="HAMAP-Rule" id="MF_00165"/>
    </source>
</evidence>
<evidence type="ECO:0000256" key="1">
    <source>
        <dbReference type="ARBA" id="ARBA00009776"/>
    </source>
</evidence>
<evidence type="ECO:0000313" key="11">
    <source>
        <dbReference type="Proteomes" id="UP000177122"/>
    </source>
</evidence>
<comment type="caution">
    <text evidence="10">The sequence shown here is derived from an EMBL/GenBank/DDBJ whole genome shotgun (WGS) entry which is preliminary data.</text>
</comment>
<dbReference type="PANTHER" id="PTHR10344">
    <property type="entry name" value="THYMIDYLATE KINASE"/>
    <property type="match status" value="1"/>
</dbReference>
<dbReference type="Gene3D" id="3.40.50.300">
    <property type="entry name" value="P-loop containing nucleotide triphosphate hydrolases"/>
    <property type="match status" value="1"/>
</dbReference>
<dbReference type="HAMAP" id="MF_00165">
    <property type="entry name" value="Thymidylate_kinase"/>
    <property type="match status" value="1"/>
</dbReference>
<dbReference type="GO" id="GO:0006235">
    <property type="term" value="P:dTTP biosynthetic process"/>
    <property type="evidence" value="ECO:0007669"/>
    <property type="project" value="UniProtKB-UniRule"/>
</dbReference>
<comment type="function">
    <text evidence="8">Phosphorylation of dTMP to form dTDP in both de novo and salvage pathways of dTTP synthesis.</text>
</comment>
<evidence type="ECO:0000256" key="3">
    <source>
        <dbReference type="ARBA" id="ARBA00022727"/>
    </source>
</evidence>
<comment type="caution">
    <text evidence="8">Lacks conserved residue(s) required for the propagation of feature annotation.</text>
</comment>
<dbReference type="SUPFAM" id="SSF52540">
    <property type="entry name" value="P-loop containing nucleoside triphosphate hydrolases"/>
    <property type="match status" value="1"/>
</dbReference>
<dbReference type="GO" id="GO:0004798">
    <property type="term" value="F:dTMP kinase activity"/>
    <property type="evidence" value="ECO:0007669"/>
    <property type="project" value="UniProtKB-UniRule"/>
</dbReference>
<organism evidence="10 11">
    <name type="scientific">Candidatus Lloydbacteria bacterium RIFCSPHIGHO2_01_FULL_49_22</name>
    <dbReference type="NCBI Taxonomy" id="1798658"/>
    <lineage>
        <taxon>Bacteria</taxon>
        <taxon>Candidatus Lloydiibacteriota</taxon>
    </lineage>
</organism>